<dbReference type="OrthoDB" id="5914970at2"/>
<protein>
    <recommendedName>
        <fullName evidence="3">DUF2861 domain-containing protein</fullName>
    </recommendedName>
</protein>
<sequence length="296" mass="34153">MKFMRFNYFLPIILLLTTLNLLAKDPNWFLYKNQLSAAHRNLLQGNESASFDKIVNLLQHKVDIVEKNNLISLLHSAINLDCGRSLSNLNYPTWLKSLSIKRVYSQGINSSYSLEILGVSTSDEMKVSFIKWPNNQIINANVKVQTDGKFVTKKNLDSSISSGLYLIKISNGDKSWTSWVVLRKPRLSFHLGWISDDTWFLQNITLQESICPEPTLQLTVKNINIDDDKDLKVIPLSLVDRKIPELMIPSKQYRVEVGLTFTRFQGKIKIENEQNISEPFMYSNPSEFDHYDYNQN</sequence>
<keyword evidence="2" id="KW-1185">Reference proteome</keyword>
<dbReference type="KEGG" id="pmai:CF386_10845"/>
<dbReference type="RefSeq" id="WP_089074453.1">
    <property type="nucleotide sequence ID" value="NZ_CBCSAM010000008.1"/>
</dbReference>
<dbReference type="Proteomes" id="UP000242175">
    <property type="component" value="Chromosome small"/>
</dbReference>
<organism evidence="1 2">
    <name type="scientific">Paraphotobacterium marinum</name>
    <dbReference type="NCBI Taxonomy" id="1755811"/>
    <lineage>
        <taxon>Bacteria</taxon>
        <taxon>Pseudomonadati</taxon>
        <taxon>Pseudomonadota</taxon>
        <taxon>Gammaproteobacteria</taxon>
        <taxon>Vibrionales</taxon>
        <taxon>Vibrionaceae</taxon>
        <taxon>Paraphotobacterium</taxon>
    </lineage>
</organism>
<gene>
    <name evidence="1" type="ORF">CF386_10845</name>
</gene>
<proteinExistence type="predicted"/>
<dbReference type="EMBL" id="CP022356">
    <property type="protein sequence ID" value="ASK79545.1"/>
    <property type="molecule type" value="Genomic_DNA"/>
</dbReference>
<evidence type="ECO:0008006" key="3">
    <source>
        <dbReference type="Google" id="ProtNLM"/>
    </source>
</evidence>
<dbReference type="AlphaFoldDB" id="A0A220VGQ4"/>
<accession>A0A220VGQ4</accession>
<evidence type="ECO:0000313" key="2">
    <source>
        <dbReference type="Proteomes" id="UP000242175"/>
    </source>
</evidence>
<dbReference type="Pfam" id="PF11060">
    <property type="entry name" value="DUF2861"/>
    <property type="match status" value="1"/>
</dbReference>
<evidence type="ECO:0000313" key="1">
    <source>
        <dbReference type="EMBL" id="ASK79545.1"/>
    </source>
</evidence>
<reference evidence="1 2" key="1">
    <citation type="journal article" date="2016" name="Int. J. Syst. Evol. Microbiol.">
        <title>Paraphotobacterium marinum gen. nov., sp. nov., a member of the family Vibrionaceae, isolated from surface seawater.</title>
        <authorList>
            <person name="Huang Z."/>
            <person name="Dong C."/>
            <person name="Shao Z."/>
        </authorList>
    </citation>
    <scope>NUCLEOTIDE SEQUENCE [LARGE SCALE GENOMIC DNA]</scope>
    <source>
        <strain evidence="1 2">NSCS20N07D</strain>
    </source>
</reference>
<dbReference type="InterPro" id="IPR021290">
    <property type="entry name" value="DUF2861"/>
</dbReference>
<name>A0A220VGQ4_9GAMM</name>